<feature type="transmembrane region" description="Helical" evidence="1">
    <location>
        <begin position="60"/>
        <end position="84"/>
    </location>
</feature>
<keyword evidence="1" id="KW-0472">Membrane</keyword>
<evidence type="ECO:0000256" key="1">
    <source>
        <dbReference type="SAM" id="Phobius"/>
    </source>
</evidence>
<dbReference type="AlphaFoldDB" id="V8RDM8"/>
<comment type="caution">
    <text evidence="2">The sequence shown here is derived from an EMBL/GenBank/DDBJ whole genome shotgun (WGS) entry which is preliminary data.</text>
</comment>
<proteinExistence type="predicted"/>
<sequence>MRLGGARCYLFIPLGMGGVEGFLGWLRVGWIGAGIGGFYLVQLGVSIGGTLAAFGPTRLLGFGCISVSAGVAECGSALTAGHLFQTPKR</sequence>
<accession>V8RDM8</accession>
<dbReference type="EMBL" id="AYMZ01000003">
    <property type="protein sequence ID" value="ETF09778.1"/>
    <property type="molecule type" value="Genomic_DNA"/>
</dbReference>
<gene>
    <name evidence="2" type="ORF">PMO01_03600</name>
</gene>
<evidence type="ECO:0000313" key="2">
    <source>
        <dbReference type="EMBL" id="ETF09778.1"/>
    </source>
</evidence>
<reference evidence="2" key="1">
    <citation type="journal article" date="2014" name="Genome Announc.">
        <title>Draft Genome Sequence of Pseudomonas moraviensis R28-S.</title>
        <authorList>
            <person name="Hunter S.S."/>
            <person name="Yano H."/>
            <person name="Loftie-Eaton W."/>
            <person name="Hughes J."/>
            <person name="De Gelder L."/>
            <person name="Stragier P."/>
            <person name="De Vos P."/>
            <person name="Settles M.L."/>
            <person name="Top E.M."/>
        </authorList>
    </citation>
    <scope>NUCLEOTIDE SEQUENCE [LARGE SCALE GENOMIC DNA]</scope>
    <source>
        <strain evidence="2">R28-S</strain>
    </source>
</reference>
<dbReference type="Proteomes" id="UP000024771">
    <property type="component" value="Chromosome"/>
</dbReference>
<dbReference type="PATRIC" id="fig|1395516.4.peg.733"/>
<dbReference type="HOGENOM" id="CLU_2452308_0_0_6"/>
<organism evidence="2">
    <name type="scientific">Pseudomonas moraviensis R28-S</name>
    <dbReference type="NCBI Taxonomy" id="1395516"/>
    <lineage>
        <taxon>Bacteria</taxon>
        <taxon>Pseudomonadati</taxon>
        <taxon>Pseudomonadota</taxon>
        <taxon>Gammaproteobacteria</taxon>
        <taxon>Pseudomonadales</taxon>
        <taxon>Pseudomonadaceae</taxon>
        <taxon>Pseudomonas</taxon>
    </lineage>
</organism>
<keyword evidence="1" id="KW-1133">Transmembrane helix</keyword>
<keyword evidence="1" id="KW-0812">Transmembrane</keyword>
<protein>
    <submittedName>
        <fullName evidence="2">Uncharacterized protein</fullName>
    </submittedName>
</protein>
<name>V8RDM8_9PSED</name>